<evidence type="ECO:0000313" key="2">
    <source>
        <dbReference type="Proteomes" id="UP000070544"/>
    </source>
</evidence>
<protein>
    <submittedName>
        <fullName evidence="1">Uncharacterized protein</fullName>
    </submittedName>
</protein>
<dbReference type="AlphaFoldDB" id="A0A139AIC3"/>
<organism evidence="1 2">
    <name type="scientific">Gonapodya prolifera (strain JEL478)</name>
    <name type="common">Monoblepharis prolifera</name>
    <dbReference type="NCBI Taxonomy" id="1344416"/>
    <lineage>
        <taxon>Eukaryota</taxon>
        <taxon>Fungi</taxon>
        <taxon>Fungi incertae sedis</taxon>
        <taxon>Chytridiomycota</taxon>
        <taxon>Chytridiomycota incertae sedis</taxon>
        <taxon>Monoblepharidomycetes</taxon>
        <taxon>Monoblepharidales</taxon>
        <taxon>Gonapodyaceae</taxon>
        <taxon>Gonapodya</taxon>
    </lineage>
</organism>
<keyword evidence="2" id="KW-1185">Reference proteome</keyword>
<proteinExistence type="predicted"/>
<dbReference type="Proteomes" id="UP000070544">
    <property type="component" value="Unassembled WGS sequence"/>
</dbReference>
<gene>
    <name evidence="1" type="ORF">M427DRAFT_43971</name>
</gene>
<reference evidence="1 2" key="1">
    <citation type="journal article" date="2015" name="Genome Biol. Evol.">
        <title>Phylogenomic analyses indicate that early fungi evolved digesting cell walls of algal ancestors of land plants.</title>
        <authorList>
            <person name="Chang Y."/>
            <person name="Wang S."/>
            <person name="Sekimoto S."/>
            <person name="Aerts A.L."/>
            <person name="Choi C."/>
            <person name="Clum A."/>
            <person name="LaButti K.M."/>
            <person name="Lindquist E.A."/>
            <person name="Yee Ngan C."/>
            <person name="Ohm R.A."/>
            <person name="Salamov A.A."/>
            <person name="Grigoriev I.V."/>
            <person name="Spatafora J.W."/>
            <person name="Berbee M.L."/>
        </authorList>
    </citation>
    <scope>NUCLEOTIDE SEQUENCE [LARGE SCALE GENOMIC DNA]</scope>
    <source>
        <strain evidence="1 2">JEL478</strain>
    </source>
</reference>
<sequence length="372" mass="42097">MPNWTNASLFYCSDNSTLVKDSNTEDVGYTGLQGAALDRIPDKGCPTNSIHQTRTCIVLEVVWRAMFFPPASMEFTNSRLSSPKLGHHHQKSTHNNALLNLYAVLFRRPSNLRSSQHLVATDPGLKHCAVTVAQLPTRQQDTPCFMLWYLVNFGIRLTPEALSKTMHEKILRIIHHIDPSLCFIIERSHAVHTNTQGIKFSRKNHTLYTAIESILLGFVLALNAPVIVQDAAKVSVVFNLGNQQAHLPQNGLFQQFLADKARSAYNLKQKAPLTSVSGGFYESASKLSEEDLQDLQQEWAQKFWGRNLYWQNILIEESPFFNQQCSGTKILRRQSRTIRSACANCGGVAFSGFKFRKRACEEVPLMWEDRML</sequence>
<dbReference type="EMBL" id="KQ965756">
    <property type="protein sequence ID" value="KXS16173.1"/>
    <property type="molecule type" value="Genomic_DNA"/>
</dbReference>
<name>A0A139AIC3_GONPJ</name>
<accession>A0A139AIC3</accession>
<evidence type="ECO:0000313" key="1">
    <source>
        <dbReference type="EMBL" id="KXS16173.1"/>
    </source>
</evidence>